<sequence length="195" mass="19967">MRLVTAFALLVVVALSPLSIGQDRALAFSALAFSAQYLAARPLPGATDVQRAKIVCGDTPEGYRCRSEGGAIRRGKMPKIPDSGPSAPSDGTSGNAPWGGGGLWGGGSLWGGNKDEAPAAAPSAGSGGERRAAAGGCPANTERLGGHCIPYKQTCTRGLAANAAPQVCRSAQEKLVCEFRADGLKDCCCRIYSQN</sequence>
<proteinExistence type="predicted"/>
<evidence type="ECO:0000313" key="4">
    <source>
        <dbReference type="Proteomes" id="UP000094501"/>
    </source>
</evidence>
<evidence type="ECO:0000256" key="1">
    <source>
        <dbReference type="SAM" id="MobiDB-lite"/>
    </source>
</evidence>
<evidence type="ECO:0000256" key="2">
    <source>
        <dbReference type="SAM" id="SignalP"/>
    </source>
</evidence>
<evidence type="ECO:0000313" key="3">
    <source>
        <dbReference type="EMBL" id="ODR98372.1"/>
    </source>
</evidence>
<accession>A0A1E3VXX2</accession>
<protein>
    <submittedName>
        <fullName evidence="3">Uncharacterized protein</fullName>
    </submittedName>
</protein>
<dbReference type="RefSeq" id="WP_069437833.1">
    <property type="nucleotide sequence ID" value="NZ_LPWG01000013.1"/>
</dbReference>
<keyword evidence="4" id="KW-1185">Reference proteome</keyword>
<organism evidence="3 4">
    <name type="scientific">Methyloceanibacter methanicus</name>
    <dbReference type="NCBI Taxonomy" id="1774968"/>
    <lineage>
        <taxon>Bacteria</taxon>
        <taxon>Pseudomonadati</taxon>
        <taxon>Pseudomonadota</taxon>
        <taxon>Alphaproteobacteria</taxon>
        <taxon>Hyphomicrobiales</taxon>
        <taxon>Hyphomicrobiaceae</taxon>
        <taxon>Methyloceanibacter</taxon>
    </lineage>
</organism>
<name>A0A1E3VXX2_9HYPH</name>
<dbReference type="EMBL" id="LPWG01000013">
    <property type="protein sequence ID" value="ODR98372.1"/>
    <property type="molecule type" value="Genomic_DNA"/>
</dbReference>
<reference evidence="3 4" key="1">
    <citation type="journal article" date="2016" name="Environ. Microbiol.">
        <title>New Methyloceanibacter diversity from North Sea sediments includes methanotroph containing solely the soluble methane monooxygenase.</title>
        <authorList>
            <person name="Vekeman B."/>
            <person name="Kerckhof F.M."/>
            <person name="Cremers G."/>
            <person name="de Vos P."/>
            <person name="Vandamme P."/>
            <person name="Boon N."/>
            <person name="Op den Camp H.J."/>
            <person name="Heylen K."/>
        </authorList>
    </citation>
    <scope>NUCLEOTIDE SEQUENCE [LARGE SCALE GENOMIC DNA]</scope>
    <source>
        <strain evidence="3 4">R-67174</strain>
    </source>
</reference>
<feature type="chain" id="PRO_5009138735" evidence="2">
    <location>
        <begin position="22"/>
        <end position="195"/>
    </location>
</feature>
<feature type="signal peptide" evidence="2">
    <location>
        <begin position="1"/>
        <end position="21"/>
    </location>
</feature>
<dbReference type="Proteomes" id="UP000094501">
    <property type="component" value="Unassembled WGS sequence"/>
</dbReference>
<gene>
    <name evidence="3" type="ORF">AUC68_07970</name>
</gene>
<feature type="region of interest" description="Disordered" evidence="1">
    <location>
        <begin position="67"/>
        <end position="98"/>
    </location>
</feature>
<comment type="caution">
    <text evidence="3">The sequence shown here is derived from an EMBL/GenBank/DDBJ whole genome shotgun (WGS) entry which is preliminary data.</text>
</comment>
<feature type="region of interest" description="Disordered" evidence="1">
    <location>
        <begin position="114"/>
        <end position="136"/>
    </location>
</feature>
<dbReference type="OrthoDB" id="8449969at2"/>
<dbReference type="AlphaFoldDB" id="A0A1E3VXX2"/>
<keyword evidence="2" id="KW-0732">Signal</keyword>